<proteinExistence type="inferred from homology"/>
<dbReference type="GO" id="GO:0017125">
    <property type="term" value="F:deoxycytidyl transferase activity"/>
    <property type="evidence" value="ECO:0007669"/>
    <property type="project" value="TreeGrafter"/>
</dbReference>
<evidence type="ECO:0000256" key="3">
    <source>
        <dbReference type="ARBA" id="ARBA00010945"/>
    </source>
</evidence>
<evidence type="ECO:0000256" key="9">
    <source>
        <dbReference type="ARBA" id="ARBA00022763"/>
    </source>
</evidence>
<evidence type="ECO:0000256" key="12">
    <source>
        <dbReference type="ARBA" id="ARBA00023204"/>
    </source>
</evidence>
<evidence type="ECO:0000256" key="16">
    <source>
        <dbReference type="SAM" id="MobiDB-lite"/>
    </source>
</evidence>
<dbReference type="PROSITE" id="PS50172">
    <property type="entry name" value="BRCT"/>
    <property type="match status" value="1"/>
</dbReference>
<dbReference type="InterPro" id="IPR053848">
    <property type="entry name" value="IMS_HHH_1"/>
</dbReference>
<feature type="compositionally biased region" description="Basic and acidic residues" evidence="16">
    <location>
        <begin position="1159"/>
        <end position="1175"/>
    </location>
</feature>
<accession>A0A8H3YJS7</accession>
<evidence type="ECO:0000313" key="19">
    <source>
        <dbReference type="EMBL" id="GHJ89831.1"/>
    </source>
</evidence>
<feature type="domain" description="BRCT" evidence="17">
    <location>
        <begin position="211"/>
        <end position="299"/>
    </location>
</feature>
<dbReference type="InterPro" id="IPR038401">
    <property type="entry name" value="Rev1_C_sf"/>
</dbReference>
<dbReference type="InterPro" id="IPR043502">
    <property type="entry name" value="DNA/RNA_pol_sf"/>
</dbReference>
<dbReference type="GO" id="GO:0005634">
    <property type="term" value="C:nucleus"/>
    <property type="evidence" value="ECO:0007669"/>
    <property type="project" value="UniProtKB-SubCell"/>
</dbReference>
<dbReference type="Gene3D" id="3.30.1490.100">
    <property type="entry name" value="DNA polymerase, Y-family, little finger domain"/>
    <property type="match status" value="1"/>
</dbReference>
<keyword evidence="12" id="KW-0234">DNA repair</keyword>
<sequence>MDTHPLAFSPVSSPRLDSALAVVPSSSSPSRRDGRSSTDIVTCQLEDDRKGYFDAEPSGGNTKSRTEDLIRPTGIPLASPDDLRSQETTSTDKLDKEFQDGEELILAQAEMELDMGLDVERPLLNQELQDTPKAIKRKRSASDELQAVPPDIADSKTAPPAADDQDDSWGYTEDVAYAASKFGGIGEYLRHKRMKLQIQNRAIAESRGSDQYPQIFKGLEIYINGYVRPSLETLRELIMLHGGTYIPYLDRKGMITHIIASNLTPSKFREFSKYKVVTPAWITDSVEKGTLLEWRNYKLVPKGGGEEKGMRGGMGRFLARASQVGTPKSAGKQREEKRPVEVSMDSDEDDIIPVPSPVKSRTPFKTITEPRPPEANENQIIPEADVPSPVAHVPTTPNKPTSLAPVFTKSPALPRGESPVEDAESLGYPPNAPPPTTDQKAFERAKAMGWYATRTENPDAKRLMQSAEWREQHTAANEGFLEGYYQNSRLHHLSNWKAELKILVAQAQSAAESTETVHSLAPGAKPVATEDLSFADTTLPKAQARTTTVIGQKRPPLSEGNRFIFHVDFDAFFVACGLATRPHLRGRPVVVCHSQGNQGSRSDDRNQDADERGKGSTSEIASCSYEARAKGVKNGMSLGQARRLCPEVQTMPYEFETYKKFSLAFYTILMAYADELQAVSIDEALVDVSKQVHALANSPPEFDVSASDQEAFSAINNLPLNTDSAIEETDGETASAVKGNPDWAKVLAEKIRADVRKATGCEVSVGIAQNILLARLATRRAKPAGSFHLVPEAVPEVMADLEVGDLPNFGWSTQQKIMDKFGTKKCGELLAKPKGVLQAVLGNKTGESLYNFIRGIDKRKLESHKERKSVSAEVNYGIRFISDAEVEKFLLDLSKEVSKRLKAIDRVGRQVTLKVMSRHPDAPLEAPKFMGHGVCDVVNKSAVLSNGKGGPTDDPLHIGNTVLGIYRGGNFTSTELRGIGIQVQKLEGNGETMAPVEGGQHRLDFAIKPAQERARASPPSAKNPKAVPSTIISVPSGESEPVEDDVVAIDICSPTAKPAEGGIFQKSESDTKRLSKFGRRGIKAQTTGPAILPPGPEQIDPEVWAILPPDDQKAYRQAWVNQGLKVPRAFLDLPMATTSRSLAPRLLFPDATRSAKGNQARERSTSVQADRKEGGEGVQIKSIKDSPQQRQARSITPAQAEVVDISGSSTPPRPREHTEAEIANLGLDPDVFFNLPGDVQAEVYREAAASRSTLDRLTRRGLSPRPGTTFRSPQKVAKEIVIPHAPIRPKMNGTSDVEHIMDMIREWMDRSYTMEPNPSEVKVIRKYLLRCVDVDTGGIGGIQDAIKVMGYWRRVCKRLWSKAQHGRPDPSTESSWKKVFQDLKEEINALVEARFGGPPVIS</sequence>
<dbReference type="Pfam" id="PF16727">
    <property type="entry name" value="REV1_C"/>
    <property type="match status" value="1"/>
</dbReference>
<gene>
    <name evidence="19" type="ORF">NliqN6_6233</name>
</gene>
<evidence type="ECO:0000256" key="6">
    <source>
        <dbReference type="ARBA" id="ARBA00022679"/>
    </source>
</evidence>
<comment type="caution">
    <text evidence="19">The sequence shown here is derived from an EMBL/GenBank/DDBJ whole genome shotgun (WGS) entry which is preliminary data.</text>
</comment>
<dbReference type="Pfam" id="PF16589">
    <property type="entry name" value="BRCT_2"/>
    <property type="match status" value="1"/>
</dbReference>
<comment type="cofactor">
    <cofactor evidence="1">
        <name>Mg(2+)</name>
        <dbReference type="ChEBI" id="CHEBI:18420"/>
    </cofactor>
</comment>
<evidence type="ECO:0000256" key="11">
    <source>
        <dbReference type="ARBA" id="ARBA00023125"/>
    </source>
</evidence>
<reference evidence="19" key="1">
    <citation type="submission" date="2020-07" db="EMBL/GenBank/DDBJ databases">
        <title>Draft Genome Sequence of a Deep-Sea Yeast, Naganishia (Cryptococcus) liquefaciens strain N6.</title>
        <authorList>
            <person name="Han Y.W."/>
            <person name="Kajitani R."/>
            <person name="Morimoto H."/>
            <person name="Parhat M."/>
            <person name="Tsubouchi H."/>
            <person name="Bakenova O."/>
            <person name="Ogata M."/>
            <person name="Argunhan B."/>
            <person name="Aoki R."/>
            <person name="Kajiwara S."/>
            <person name="Itoh T."/>
            <person name="Iwasaki H."/>
        </authorList>
    </citation>
    <scope>NUCLEOTIDE SEQUENCE</scope>
    <source>
        <strain evidence="19">N6</strain>
    </source>
</reference>
<dbReference type="SUPFAM" id="SSF52113">
    <property type="entry name" value="BRCT domain"/>
    <property type="match status" value="1"/>
</dbReference>
<evidence type="ECO:0000256" key="14">
    <source>
        <dbReference type="ARBA" id="ARBA00058985"/>
    </source>
</evidence>
<feature type="region of interest" description="Disordered" evidence="16">
    <location>
        <begin position="1"/>
        <end position="98"/>
    </location>
</feature>
<dbReference type="InterPro" id="IPR043128">
    <property type="entry name" value="Rev_trsase/Diguanyl_cyclase"/>
</dbReference>
<feature type="region of interest" description="Disordered" evidence="16">
    <location>
        <begin position="1153"/>
        <end position="1217"/>
    </location>
</feature>
<dbReference type="FunFam" id="3.40.50.10190:FF:000011">
    <property type="entry name" value="DNA repair protein REV1"/>
    <property type="match status" value="1"/>
</dbReference>
<comment type="subcellular location">
    <subcellularLocation>
        <location evidence="2">Nucleus</location>
    </subcellularLocation>
</comment>
<feature type="compositionally biased region" description="Polar residues" evidence="16">
    <location>
        <begin position="1185"/>
        <end position="1197"/>
    </location>
</feature>
<dbReference type="CDD" id="cd17719">
    <property type="entry name" value="BRCT_Rev1"/>
    <property type="match status" value="1"/>
</dbReference>
<keyword evidence="7" id="KW-0548">Nucleotidyltransferase</keyword>
<keyword evidence="8" id="KW-0479">Metal-binding</keyword>
<dbReference type="PROSITE" id="PS50173">
    <property type="entry name" value="UMUC"/>
    <property type="match status" value="1"/>
</dbReference>
<keyword evidence="11" id="KW-0238">DNA-binding</keyword>
<feature type="compositionally biased region" description="Low complexity" evidence="16">
    <location>
        <begin position="16"/>
        <end position="29"/>
    </location>
</feature>
<dbReference type="Pfam" id="PF00817">
    <property type="entry name" value="IMS"/>
    <property type="match status" value="1"/>
</dbReference>
<feature type="region of interest" description="Disordered" evidence="16">
    <location>
        <begin position="1011"/>
        <end position="1039"/>
    </location>
</feature>
<evidence type="ECO:0000256" key="4">
    <source>
        <dbReference type="ARBA" id="ARBA00020399"/>
    </source>
</evidence>
<dbReference type="GO" id="GO:0003887">
    <property type="term" value="F:DNA-directed DNA polymerase activity"/>
    <property type="evidence" value="ECO:0007669"/>
    <property type="project" value="InterPro"/>
</dbReference>
<evidence type="ECO:0000256" key="15">
    <source>
        <dbReference type="ARBA" id="ARBA00081902"/>
    </source>
</evidence>
<keyword evidence="10" id="KW-0460">Magnesium</keyword>
<dbReference type="GO" id="GO:0046872">
    <property type="term" value="F:metal ion binding"/>
    <property type="evidence" value="ECO:0007669"/>
    <property type="project" value="UniProtKB-KW"/>
</dbReference>
<dbReference type="SUPFAM" id="SSF56672">
    <property type="entry name" value="DNA/RNA polymerases"/>
    <property type="match status" value="1"/>
</dbReference>
<dbReference type="Pfam" id="PF11799">
    <property type="entry name" value="IMS_C"/>
    <property type="match status" value="1"/>
</dbReference>
<evidence type="ECO:0000256" key="5">
    <source>
        <dbReference type="ARBA" id="ARBA00022634"/>
    </source>
</evidence>
<dbReference type="SUPFAM" id="SSF100879">
    <property type="entry name" value="Lesion bypass DNA polymerase (Y-family), little finger domain"/>
    <property type="match status" value="1"/>
</dbReference>
<keyword evidence="13" id="KW-0539">Nucleus</keyword>
<dbReference type="Gene3D" id="1.20.58.1280">
    <property type="entry name" value="DNA repair protein Rev1, C-terminal domain"/>
    <property type="match status" value="1"/>
</dbReference>
<dbReference type="InterPro" id="IPR001357">
    <property type="entry name" value="BRCT_dom"/>
</dbReference>
<dbReference type="InterPro" id="IPR001126">
    <property type="entry name" value="UmuC"/>
</dbReference>
<dbReference type="GO" id="GO:0042276">
    <property type="term" value="P:error-prone translesion synthesis"/>
    <property type="evidence" value="ECO:0007669"/>
    <property type="project" value="TreeGrafter"/>
</dbReference>
<feature type="region of interest" description="Disordered" evidence="16">
    <location>
        <begin position="131"/>
        <end position="168"/>
    </location>
</feature>
<comment type="function">
    <text evidence="14">Deoxycytidyl transferase involved in DNA repair. Transfers a dCMP residue from dCTP to the 3'-end of a DNA primer in a template-dependent reaction. May assist in the first step in the bypass of abasic lesions by the insertion of a nucleotide opposite the lesion. Required for normal induction of mutations by physical and chemical agents. Involved in mitochondrial DNA mutagenesis.</text>
</comment>
<dbReference type="Gene3D" id="1.10.150.20">
    <property type="entry name" value="5' to 3' exonuclease, C-terminal subdomain"/>
    <property type="match status" value="1"/>
</dbReference>
<feature type="compositionally biased region" description="Basic and acidic residues" evidence="16">
    <location>
        <begin position="601"/>
        <end position="614"/>
    </location>
</feature>
<evidence type="ECO:0000256" key="8">
    <source>
        <dbReference type="ARBA" id="ARBA00022723"/>
    </source>
</evidence>
<dbReference type="Gene3D" id="3.40.50.10190">
    <property type="entry name" value="BRCT domain"/>
    <property type="match status" value="1"/>
</dbReference>
<dbReference type="GO" id="GO:0003684">
    <property type="term" value="F:damaged DNA binding"/>
    <property type="evidence" value="ECO:0007669"/>
    <property type="project" value="InterPro"/>
</dbReference>
<evidence type="ECO:0000256" key="1">
    <source>
        <dbReference type="ARBA" id="ARBA00001946"/>
    </source>
</evidence>
<organism evidence="19 20">
    <name type="scientific">Naganishia liquefaciens</name>
    <dbReference type="NCBI Taxonomy" id="104408"/>
    <lineage>
        <taxon>Eukaryota</taxon>
        <taxon>Fungi</taxon>
        <taxon>Dikarya</taxon>
        <taxon>Basidiomycota</taxon>
        <taxon>Agaricomycotina</taxon>
        <taxon>Tremellomycetes</taxon>
        <taxon>Filobasidiales</taxon>
        <taxon>Filobasidiaceae</taxon>
        <taxon>Naganishia</taxon>
    </lineage>
</organism>
<protein>
    <recommendedName>
        <fullName evidence="4">DNA repair protein REV1</fullName>
    </recommendedName>
    <alternativeName>
        <fullName evidence="15">Reversionless protein 1</fullName>
    </alternativeName>
</protein>
<dbReference type="GO" id="GO:0070987">
    <property type="term" value="P:error-free translesion synthesis"/>
    <property type="evidence" value="ECO:0007669"/>
    <property type="project" value="UniProtKB-ARBA"/>
</dbReference>
<evidence type="ECO:0000256" key="10">
    <source>
        <dbReference type="ARBA" id="ARBA00022842"/>
    </source>
</evidence>
<feature type="region of interest" description="Disordered" evidence="16">
    <location>
        <begin position="322"/>
        <end position="439"/>
    </location>
</feature>
<dbReference type="Pfam" id="PF21999">
    <property type="entry name" value="IMS_HHH_1"/>
    <property type="match status" value="1"/>
</dbReference>
<evidence type="ECO:0000256" key="7">
    <source>
        <dbReference type="ARBA" id="ARBA00022695"/>
    </source>
</evidence>
<keyword evidence="6" id="KW-0808">Transferase</keyword>
<dbReference type="EMBL" id="BLZA01000049">
    <property type="protein sequence ID" value="GHJ89831.1"/>
    <property type="molecule type" value="Genomic_DNA"/>
</dbReference>
<keyword evidence="5" id="KW-0237">DNA synthesis</keyword>
<evidence type="ECO:0000256" key="13">
    <source>
        <dbReference type="ARBA" id="ARBA00023242"/>
    </source>
</evidence>
<name>A0A8H3YJS7_9TREE</name>
<dbReference type="CDD" id="cd01701">
    <property type="entry name" value="PolY_Rev1"/>
    <property type="match status" value="1"/>
</dbReference>
<keyword evidence="20" id="KW-1185">Reference proteome</keyword>
<dbReference type="InterPro" id="IPR031991">
    <property type="entry name" value="Rev1_C"/>
</dbReference>
<evidence type="ECO:0000259" key="17">
    <source>
        <dbReference type="PROSITE" id="PS50172"/>
    </source>
</evidence>
<dbReference type="InterPro" id="IPR036420">
    <property type="entry name" value="BRCT_dom_sf"/>
</dbReference>
<comment type="similarity">
    <text evidence="3">Belongs to the DNA polymerase type-Y family.</text>
</comment>
<dbReference type="Gene3D" id="3.40.1170.60">
    <property type="match status" value="1"/>
</dbReference>
<evidence type="ECO:0000256" key="2">
    <source>
        <dbReference type="ARBA" id="ARBA00004123"/>
    </source>
</evidence>
<feature type="domain" description="UmuC" evidence="18">
    <location>
        <begin position="564"/>
        <end position="810"/>
    </location>
</feature>
<evidence type="ECO:0000313" key="20">
    <source>
        <dbReference type="Proteomes" id="UP000620104"/>
    </source>
</evidence>
<keyword evidence="9" id="KW-0227">DNA damage</keyword>
<dbReference type="GO" id="GO:0006281">
    <property type="term" value="P:DNA repair"/>
    <property type="evidence" value="ECO:0007669"/>
    <property type="project" value="UniProtKB-KW"/>
</dbReference>
<feature type="compositionally biased region" description="Basic and acidic residues" evidence="16">
    <location>
        <begin position="81"/>
        <end position="98"/>
    </location>
</feature>
<dbReference type="Gene3D" id="6.10.250.1490">
    <property type="match status" value="1"/>
</dbReference>
<dbReference type="Gene3D" id="3.30.70.270">
    <property type="match status" value="1"/>
</dbReference>
<dbReference type="Proteomes" id="UP000620104">
    <property type="component" value="Unassembled WGS sequence"/>
</dbReference>
<dbReference type="SMART" id="SM00292">
    <property type="entry name" value="BRCT"/>
    <property type="match status" value="1"/>
</dbReference>
<dbReference type="InterPro" id="IPR017961">
    <property type="entry name" value="DNA_pol_Y-fam_little_finger"/>
</dbReference>
<evidence type="ECO:0000259" key="18">
    <source>
        <dbReference type="PROSITE" id="PS50173"/>
    </source>
</evidence>
<dbReference type="InterPro" id="IPR036775">
    <property type="entry name" value="DNA_pol_Y-fam_lit_finger_sf"/>
</dbReference>
<dbReference type="OrthoDB" id="427711at2759"/>
<dbReference type="PANTHER" id="PTHR45990">
    <property type="entry name" value="DNA REPAIR PROTEIN REV1"/>
    <property type="match status" value="1"/>
</dbReference>
<dbReference type="PANTHER" id="PTHR45990:SF1">
    <property type="entry name" value="DNA REPAIR PROTEIN REV1"/>
    <property type="match status" value="1"/>
</dbReference>
<dbReference type="FunFam" id="3.30.1490.100:FF:000001">
    <property type="entry name" value="DNA repair protein REV1"/>
    <property type="match status" value="1"/>
</dbReference>
<feature type="region of interest" description="Disordered" evidence="16">
    <location>
        <begin position="593"/>
        <end position="618"/>
    </location>
</feature>